<dbReference type="PANTHER" id="PTHR47186">
    <property type="entry name" value="LEUCINE-RICH REPEAT-CONTAINING PROTEIN 57"/>
    <property type="match status" value="1"/>
</dbReference>
<accession>A0A383WFN0</accession>
<protein>
    <submittedName>
        <fullName evidence="2">Uncharacterized protein</fullName>
    </submittedName>
</protein>
<organism evidence="2 3">
    <name type="scientific">Tetradesmus obliquus</name>
    <name type="common">Green alga</name>
    <name type="synonym">Acutodesmus obliquus</name>
    <dbReference type="NCBI Taxonomy" id="3088"/>
    <lineage>
        <taxon>Eukaryota</taxon>
        <taxon>Viridiplantae</taxon>
        <taxon>Chlorophyta</taxon>
        <taxon>core chlorophytes</taxon>
        <taxon>Chlorophyceae</taxon>
        <taxon>CS clade</taxon>
        <taxon>Sphaeropleales</taxon>
        <taxon>Scenedesmaceae</taxon>
        <taxon>Tetradesmus</taxon>
    </lineage>
</organism>
<proteinExistence type="predicted"/>
<name>A0A383WFN0_TETOB</name>
<evidence type="ECO:0000256" key="1">
    <source>
        <dbReference type="ARBA" id="ARBA00004430"/>
    </source>
</evidence>
<gene>
    <name evidence="2" type="ORF">BQ4739_LOCUS16765</name>
</gene>
<dbReference type="Proteomes" id="UP000256970">
    <property type="component" value="Unassembled WGS sequence"/>
</dbReference>
<keyword evidence="3" id="KW-1185">Reference proteome</keyword>
<evidence type="ECO:0000313" key="3">
    <source>
        <dbReference type="Proteomes" id="UP000256970"/>
    </source>
</evidence>
<dbReference type="SUPFAM" id="SSF52058">
    <property type="entry name" value="L domain-like"/>
    <property type="match status" value="1"/>
</dbReference>
<dbReference type="Gene3D" id="3.80.10.10">
    <property type="entry name" value="Ribonuclease Inhibitor"/>
    <property type="match status" value="1"/>
</dbReference>
<dbReference type="EMBL" id="FNXT01001256">
    <property type="protein sequence ID" value="SZX76377.1"/>
    <property type="molecule type" value="Genomic_DNA"/>
</dbReference>
<dbReference type="AlphaFoldDB" id="A0A383WFN0"/>
<comment type="subcellular location">
    <subcellularLocation>
        <location evidence="1">Cytoplasm</location>
        <location evidence="1">Cytoskeleton</location>
        <location evidence="1">Cilium axoneme</location>
    </subcellularLocation>
</comment>
<evidence type="ECO:0000313" key="2">
    <source>
        <dbReference type="EMBL" id="SZX76377.1"/>
    </source>
</evidence>
<dbReference type="InterPro" id="IPR032675">
    <property type="entry name" value="LRR_dom_sf"/>
</dbReference>
<sequence length="708" mass="76380">MEEQAMHSMHDPELHTPILRHFSISRDQQAVAQLQLVSKELNAAVSQLLAGQVPVALAVHEKSLRRADEQIQRVHMLVHWLSKHAGLLQTFDLQLQCRIDAEAAAAAGYWRVGPALQQAACIRPLQLQSFCLQGILVNAGILEQLPVPHLTRLCADVDVSRYASMQAIAALSGLRCLQLCSSDTAASTDNVLAPLARLPQLTELHVGTVRPAQLQWVPATVQQLHLAVGRLSARQLEQLATWLAERASIVRALQLLLDPSTHSPAWRSALDALVAAFQTAVAAATAAPTGAAAVSAAPAAAAAPASATCSSWQLQQLTINALSELASVWLQVTTAGRIMQHLPAGTLRRLDCKVTWSDAAQINTVCTHTGLRSLSLGGNADMRAHADDVLQPISALQQLTALTLAGCFRREQLQHLQLPQLQHLAFRLSGSYSTTEELAPLRLEQLTALQVLQVDAAANGLLQRDCLPPNLCQLRWSGWVTGDTAGVQPLLALSRLQQLTIRCDDVMAAQTEEARLAVQDLLQLSTIGSLQELKLVVYKEASLTVDDAAAAVWHALPLKELDLGSSGLVHSDVLQQLSRVKGLTRLSLCSDLLPAGRQAATHQQLGLLLQQLTALQDLSILNSNKDPEADEASSDDLFGGMQHNAAGIATLLQAICDLSVLERVQVDLPVRLEYGAVQQLSSMFAALLPAGVWFQLTEDVLDMRSDRL</sequence>
<dbReference type="GO" id="GO:0005930">
    <property type="term" value="C:axoneme"/>
    <property type="evidence" value="ECO:0007669"/>
    <property type="project" value="UniProtKB-SubCell"/>
</dbReference>
<reference evidence="2 3" key="1">
    <citation type="submission" date="2016-10" db="EMBL/GenBank/DDBJ databases">
        <authorList>
            <person name="Cai Z."/>
        </authorList>
    </citation>
    <scope>NUCLEOTIDE SEQUENCE [LARGE SCALE GENOMIC DNA]</scope>
</reference>